<evidence type="ECO:0000256" key="1">
    <source>
        <dbReference type="ARBA" id="ARBA00001946"/>
    </source>
</evidence>
<dbReference type="GO" id="GO:0046872">
    <property type="term" value="F:metal ion binding"/>
    <property type="evidence" value="ECO:0007669"/>
    <property type="project" value="UniProtKB-KW"/>
</dbReference>
<keyword evidence="6" id="KW-0378">Hydrolase</keyword>
<dbReference type="InterPro" id="IPR049734">
    <property type="entry name" value="NudC-like_C"/>
</dbReference>
<comment type="cofactor">
    <cofactor evidence="2">
        <name>Zn(2+)</name>
        <dbReference type="ChEBI" id="CHEBI:29105"/>
    </cofactor>
</comment>
<comment type="similarity">
    <text evidence="3">Belongs to the Nudix hydrolase family. NudC subfamily.</text>
</comment>
<sequence length="166" mass="19283">MEFCQHCGTQLVKKALEHEGQVPYCENCQAFRFPQHDLAVSMIVYDEQMQRILLIQQYHMRQYILVAGYVNKGEKLEEAVKREVLEETCLTVEIIAFNASSFYEKNQVLMVNFICRAKKASDLKLNHEVEAANWFHPDQAKEAILSPSLAKNFLLNWLDKKSSLNK</sequence>
<organism evidence="11 12">
    <name type="scientific">Streptococcus mutans SM6</name>
    <dbReference type="NCBI Taxonomy" id="857119"/>
    <lineage>
        <taxon>Bacteria</taxon>
        <taxon>Bacillati</taxon>
        <taxon>Bacillota</taxon>
        <taxon>Bacilli</taxon>
        <taxon>Lactobacillales</taxon>
        <taxon>Streptococcaceae</taxon>
        <taxon>Streptococcus</taxon>
    </lineage>
</organism>
<comment type="catalytic activity">
    <reaction evidence="9">
        <text>a 5'-end NAD(+)-phospho-ribonucleoside in mRNA + H2O = a 5'-end phospho-adenosine-phospho-ribonucleoside in mRNA + beta-nicotinamide D-ribonucleotide + 2 H(+)</text>
        <dbReference type="Rhea" id="RHEA:60876"/>
        <dbReference type="Rhea" id="RHEA-COMP:15698"/>
        <dbReference type="Rhea" id="RHEA-COMP:15719"/>
        <dbReference type="ChEBI" id="CHEBI:14649"/>
        <dbReference type="ChEBI" id="CHEBI:15377"/>
        <dbReference type="ChEBI" id="CHEBI:15378"/>
        <dbReference type="ChEBI" id="CHEBI:144029"/>
        <dbReference type="ChEBI" id="CHEBI:144051"/>
    </reaction>
    <physiologicalReaction direction="left-to-right" evidence="9">
        <dbReference type="Rhea" id="RHEA:60877"/>
    </physiologicalReaction>
</comment>
<dbReference type="Gene3D" id="3.90.79.10">
    <property type="entry name" value="Nucleoside Triphosphate Pyrophosphohydrolase"/>
    <property type="match status" value="1"/>
</dbReference>
<evidence type="ECO:0000256" key="3">
    <source>
        <dbReference type="ARBA" id="ARBA00009595"/>
    </source>
</evidence>
<comment type="cofactor">
    <cofactor evidence="1">
        <name>Mg(2+)</name>
        <dbReference type="ChEBI" id="CHEBI:18420"/>
    </cofactor>
</comment>
<dbReference type="CDD" id="cd03429">
    <property type="entry name" value="NUDIX_NADH_pyrophosphatase_Nudt13"/>
    <property type="match status" value="1"/>
</dbReference>
<proteinExistence type="inferred from homology"/>
<evidence type="ECO:0000259" key="10">
    <source>
        <dbReference type="PROSITE" id="PS51462"/>
    </source>
</evidence>
<gene>
    <name evidence="11" type="ORF">SMU82_06599</name>
</gene>
<keyword evidence="7" id="KW-0460">Magnesium</keyword>
<evidence type="ECO:0000256" key="9">
    <source>
        <dbReference type="ARBA" id="ARBA00023679"/>
    </source>
</evidence>
<reference evidence="11 12" key="1">
    <citation type="journal article" date="2013" name="Mol. Biol. Evol.">
        <title>Evolutionary and population genomics of the cavity causing bacteria Streptococcus mutans.</title>
        <authorList>
            <person name="Cornejo O.E."/>
            <person name="Lefebure T."/>
            <person name="Pavinski Bitar P.D."/>
            <person name="Lang P."/>
            <person name="Richards V.P."/>
            <person name="Eilertson K."/>
            <person name="Do T."/>
            <person name="Beighton D."/>
            <person name="Zeng L."/>
            <person name="Ahn S.J."/>
            <person name="Burne R.A."/>
            <person name="Siepel A."/>
            <person name="Bustamante C.D."/>
            <person name="Stanhope M.J."/>
        </authorList>
    </citation>
    <scope>NUCLEOTIDE SEQUENCE [LARGE SCALE GENOMIC DNA]</scope>
    <source>
        <strain evidence="11 12">SM6</strain>
    </source>
</reference>
<comment type="caution">
    <text evidence="11">The sequence shown here is derived from an EMBL/GenBank/DDBJ whole genome shotgun (WGS) entry which is preliminary data.</text>
</comment>
<dbReference type="GO" id="GO:0005829">
    <property type="term" value="C:cytosol"/>
    <property type="evidence" value="ECO:0007669"/>
    <property type="project" value="TreeGrafter"/>
</dbReference>
<name>A0A829BUT6_STRMG</name>
<dbReference type="RefSeq" id="WP_002296325.1">
    <property type="nucleotide sequence ID" value="NZ_AHSR01000027.1"/>
</dbReference>
<accession>A0A829BUT6</accession>
<evidence type="ECO:0000256" key="4">
    <source>
        <dbReference type="ARBA" id="ARBA00012381"/>
    </source>
</evidence>
<dbReference type="GO" id="GO:0035529">
    <property type="term" value="F:NADH pyrophosphatase activity"/>
    <property type="evidence" value="ECO:0007669"/>
    <property type="project" value="TreeGrafter"/>
</dbReference>
<dbReference type="PANTHER" id="PTHR42904:SF6">
    <property type="entry name" value="NAD-CAPPED RNA HYDROLASE NUDT12"/>
    <property type="match status" value="1"/>
</dbReference>
<evidence type="ECO:0000256" key="7">
    <source>
        <dbReference type="ARBA" id="ARBA00022842"/>
    </source>
</evidence>
<keyword evidence="5" id="KW-0479">Metal-binding</keyword>
<dbReference type="InterPro" id="IPR050241">
    <property type="entry name" value="NAD-cap_RNA_hydrolase_NudC"/>
</dbReference>
<evidence type="ECO:0000256" key="8">
    <source>
        <dbReference type="ARBA" id="ARBA00023027"/>
    </source>
</evidence>
<evidence type="ECO:0000313" key="11">
    <source>
        <dbReference type="EMBL" id="EMC23603.1"/>
    </source>
</evidence>
<evidence type="ECO:0000256" key="6">
    <source>
        <dbReference type="ARBA" id="ARBA00022801"/>
    </source>
</evidence>
<dbReference type="PANTHER" id="PTHR42904">
    <property type="entry name" value="NUDIX HYDROLASE, NUDC SUBFAMILY"/>
    <property type="match status" value="1"/>
</dbReference>
<dbReference type="InterPro" id="IPR000086">
    <property type="entry name" value="NUDIX_hydrolase_dom"/>
</dbReference>
<dbReference type="EMBL" id="AHSR01000027">
    <property type="protein sequence ID" value="EMC23603.1"/>
    <property type="molecule type" value="Genomic_DNA"/>
</dbReference>
<keyword evidence="8" id="KW-0520">NAD</keyword>
<dbReference type="SUPFAM" id="SSF55811">
    <property type="entry name" value="Nudix"/>
    <property type="match status" value="1"/>
</dbReference>
<feature type="domain" description="Nudix hydrolase" evidence="10">
    <location>
        <begin position="35"/>
        <end position="159"/>
    </location>
</feature>
<dbReference type="GO" id="GO:0006742">
    <property type="term" value="P:NADP+ catabolic process"/>
    <property type="evidence" value="ECO:0007669"/>
    <property type="project" value="TreeGrafter"/>
</dbReference>
<evidence type="ECO:0000256" key="2">
    <source>
        <dbReference type="ARBA" id="ARBA00001947"/>
    </source>
</evidence>
<dbReference type="InterPro" id="IPR015797">
    <property type="entry name" value="NUDIX_hydrolase-like_dom_sf"/>
</dbReference>
<evidence type="ECO:0000256" key="5">
    <source>
        <dbReference type="ARBA" id="ARBA00022723"/>
    </source>
</evidence>
<protein>
    <recommendedName>
        <fullName evidence="4">NAD(+) diphosphatase</fullName>
        <ecNumber evidence="4">3.6.1.22</ecNumber>
    </recommendedName>
</protein>
<evidence type="ECO:0000313" key="12">
    <source>
        <dbReference type="Proteomes" id="UP000011676"/>
    </source>
</evidence>
<dbReference type="EC" id="3.6.1.22" evidence="4"/>
<dbReference type="AlphaFoldDB" id="A0A829BUT6"/>
<dbReference type="PROSITE" id="PS51462">
    <property type="entry name" value="NUDIX"/>
    <property type="match status" value="1"/>
</dbReference>
<dbReference type="Pfam" id="PF00293">
    <property type="entry name" value="NUDIX"/>
    <property type="match status" value="1"/>
</dbReference>
<dbReference type="Proteomes" id="UP000011676">
    <property type="component" value="Unassembled WGS sequence"/>
</dbReference>
<dbReference type="GO" id="GO:0019677">
    <property type="term" value="P:NAD+ catabolic process"/>
    <property type="evidence" value="ECO:0007669"/>
    <property type="project" value="TreeGrafter"/>
</dbReference>